<dbReference type="Pfam" id="PF13039">
    <property type="entry name" value="DUF3900"/>
    <property type="match status" value="1"/>
</dbReference>
<gene>
    <name evidence="2" type="ORF">Q8G35_22915</name>
</gene>
<evidence type="ECO:0000313" key="3">
    <source>
        <dbReference type="Proteomes" id="UP001178277"/>
    </source>
</evidence>
<dbReference type="Proteomes" id="UP001178277">
    <property type="component" value="Unassembled WGS sequence"/>
</dbReference>
<name>A0AA90NVX7_9BACI</name>
<dbReference type="EMBL" id="JAUUTP010000034">
    <property type="protein sequence ID" value="MDP1421150.1"/>
    <property type="molecule type" value="Genomic_DNA"/>
</dbReference>
<proteinExistence type="predicted"/>
<sequence>MTATHPKCLKCSHTNTSATFHPYMPEEGMVEEGELKIHQASHARYFEDFLKFVEYGESMPEIMKNQVIHMVHEHVSAQFEENSDELQKFEQDLEIWETSEKREIQERLETHQVVEATAQIVEHTPEAELRMRLGSTSIKGLLADFGDSIHLGKINGKYVLMIESDTIEFDKGVSPIEFHRPDDLQVLIEKIINKS</sequence>
<evidence type="ECO:0000259" key="1">
    <source>
        <dbReference type="Pfam" id="PF13037"/>
    </source>
</evidence>
<accession>A0AA90NVX7</accession>
<organism evidence="2 3">
    <name type="scientific">Peribacillus simplex</name>
    <dbReference type="NCBI Taxonomy" id="1478"/>
    <lineage>
        <taxon>Bacteria</taxon>
        <taxon>Bacillati</taxon>
        <taxon>Bacillota</taxon>
        <taxon>Bacilli</taxon>
        <taxon>Bacillales</taxon>
        <taxon>Bacillaceae</taxon>
        <taxon>Peribacillus</taxon>
    </lineage>
</organism>
<reference evidence="2" key="1">
    <citation type="submission" date="2023-07" db="EMBL/GenBank/DDBJ databases">
        <title>Murine gut Bacillus species.</title>
        <authorList>
            <person name="Gutman E."/>
            <person name="Hashuel R."/>
            <person name="Litvak Y."/>
        </authorList>
    </citation>
    <scope>NUCLEOTIDE SEQUENCE</scope>
    <source>
        <strain evidence="2">RU283</strain>
    </source>
</reference>
<protein>
    <submittedName>
        <fullName evidence="2">DUF3898 domain-containing protein</fullName>
    </submittedName>
</protein>
<dbReference type="InterPro" id="IPR025012">
    <property type="entry name" value="DUF3898"/>
</dbReference>
<dbReference type="Pfam" id="PF13037">
    <property type="entry name" value="DUF3898"/>
    <property type="match status" value="1"/>
</dbReference>
<evidence type="ECO:0000313" key="2">
    <source>
        <dbReference type="EMBL" id="MDP1421150.1"/>
    </source>
</evidence>
<comment type="caution">
    <text evidence="2">The sequence shown here is derived from an EMBL/GenBank/DDBJ whole genome shotgun (WGS) entry which is preliminary data.</text>
</comment>
<dbReference type="InterPro" id="IPR025006">
    <property type="entry name" value="DUF3900"/>
</dbReference>
<dbReference type="AlphaFoldDB" id="A0AA90NVX7"/>
<feature type="domain" description="DUF3898" evidence="1">
    <location>
        <begin position="103"/>
        <end position="191"/>
    </location>
</feature>